<reference evidence="3" key="1">
    <citation type="submission" date="2021-01" db="EMBL/GenBank/DDBJ databases">
        <title>Whole genome shotgun sequence of Virgisporangium ochraceum NBRC 16418.</title>
        <authorList>
            <person name="Komaki H."/>
            <person name="Tamura T."/>
        </authorList>
    </citation>
    <scope>NUCLEOTIDE SEQUENCE</scope>
    <source>
        <strain evidence="3">NBRC 16418</strain>
    </source>
</reference>
<sequence length="463" mass="48212">MTGDPIREYRASKWQRAEAGVTYDDGYRDSPAFRDSVAYRETVGKHSDEDETTQRSFLPGSYPVSGYPSNGYGTETTLGLREQEYETLPPAPSQEPAPVAPARPARDRLGVHFGWELVLLLAAGAVGFLLWRADSDVLRGRSLEALYIQAAIVGAVAVGMGLSLRAAVPNLALGPIVFAAAMFFAENSGRGVLVTAGVTALLAAAAGVAIAIVVTAFHVPSWAASLGAGLGLIVWIQDHRTAEAVVSGAYDPRDHAVYFFGGFVALSVLGGVLGLIGGLRRATGRYRPTGDPSLRGGGGAVPAALALIASSVFAAAAGVLLALNNREVAPTENGIGLTVLALGAALLGGTSIFGRRGGLFGTALAVSGLVLLSHYLAAEKRGISVFALAAIAIGVGLLVSRMVEALGRPKEAPAPAPVPAAEVEYEPPPLEIPPDVTYAGQRPWEPEDAPRPAERWDERWASH</sequence>
<organism evidence="3 4">
    <name type="scientific">Virgisporangium ochraceum</name>
    <dbReference type="NCBI Taxonomy" id="65505"/>
    <lineage>
        <taxon>Bacteria</taxon>
        <taxon>Bacillati</taxon>
        <taxon>Actinomycetota</taxon>
        <taxon>Actinomycetes</taxon>
        <taxon>Micromonosporales</taxon>
        <taxon>Micromonosporaceae</taxon>
        <taxon>Virgisporangium</taxon>
    </lineage>
</organism>
<keyword evidence="2" id="KW-1133">Transmembrane helix</keyword>
<feature type="transmembrane region" description="Helical" evidence="2">
    <location>
        <begin position="335"/>
        <end position="353"/>
    </location>
</feature>
<name>A0A8J4A3U4_9ACTN</name>
<feature type="region of interest" description="Disordered" evidence="1">
    <location>
        <begin position="41"/>
        <end position="60"/>
    </location>
</feature>
<keyword evidence="4" id="KW-1185">Reference proteome</keyword>
<feature type="transmembrane region" description="Helical" evidence="2">
    <location>
        <begin position="256"/>
        <end position="279"/>
    </location>
</feature>
<feature type="region of interest" description="Disordered" evidence="1">
    <location>
        <begin position="410"/>
        <end position="463"/>
    </location>
</feature>
<feature type="transmembrane region" description="Helical" evidence="2">
    <location>
        <begin position="300"/>
        <end position="323"/>
    </location>
</feature>
<dbReference type="AlphaFoldDB" id="A0A8J4A3U4"/>
<keyword evidence="2" id="KW-0472">Membrane</keyword>
<proteinExistence type="predicted"/>
<dbReference type="EMBL" id="BOPH01000142">
    <property type="protein sequence ID" value="GIJ74641.1"/>
    <property type="molecule type" value="Genomic_DNA"/>
</dbReference>
<feature type="transmembrane region" description="Helical" evidence="2">
    <location>
        <begin position="113"/>
        <end position="133"/>
    </location>
</feature>
<feature type="transmembrane region" description="Helical" evidence="2">
    <location>
        <begin position="360"/>
        <end position="377"/>
    </location>
</feature>
<evidence type="ECO:0000313" key="3">
    <source>
        <dbReference type="EMBL" id="GIJ74641.1"/>
    </source>
</evidence>
<feature type="transmembrane region" description="Helical" evidence="2">
    <location>
        <begin position="383"/>
        <end position="400"/>
    </location>
</feature>
<protein>
    <recommendedName>
        <fullName evidence="5">Inner-membrane translocator</fullName>
    </recommendedName>
</protein>
<feature type="transmembrane region" description="Helical" evidence="2">
    <location>
        <begin position="219"/>
        <end position="236"/>
    </location>
</feature>
<evidence type="ECO:0000256" key="2">
    <source>
        <dbReference type="SAM" id="Phobius"/>
    </source>
</evidence>
<accession>A0A8J4A3U4</accession>
<dbReference type="Proteomes" id="UP000635606">
    <property type="component" value="Unassembled WGS sequence"/>
</dbReference>
<feature type="transmembrane region" description="Helical" evidence="2">
    <location>
        <begin position="191"/>
        <end position="212"/>
    </location>
</feature>
<evidence type="ECO:0000256" key="1">
    <source>
        <dbReference type="SAM" id="MobiDB-lite"/>
    </source>
</evidence>
<gene>
    <name evidence="3" type="ORF">Voc01_095580</name>
</gene>
<feature type="compositionally biased region" description="Basic and acidic residues" evidence="1">
    <location>
        <begin position="444"/>
        <end position="463"/>
    </location>
</feature>
<evidence type="ECO:0000313" key="4">
    <source>
        <dbReference type="Proteomes" id="UP000635606"/>
    </source>
</evidence>
<comment type="caution">
    <text evidence="3">The sequence shown here is derived from an EMBL/GenBank/DDBJ whole genome shotgun (WGS) entry which is preliminary data.</text>
</comment>
<evidence type="ECO:0008006" key="5">
    <source>
        <dbReference type="Google" id="ProtNLM"/>
    </source>
</evidence>
<feature type="transmembrane region" description="Helical" evidence="2">
    <location>
        <begin position="145"/>
        <end position="162"/>
    </location>
</feature>
<keyword evidence="2" id="KW-0812">Transmembrane</keyword>